<keyword evidence="2" id="KW-0378">Hydrolase</keyword>
<evidence type="ECO:0000256" key="2">
    <source>
        <dbReference type="RuleBase" id="RU363034"/>
    </source>
</evidence>
<name>A0ABD2NJZ2_9CUCU</name>
<feature type="region of interest" description="Disordered" evidence="3">
    <location>
        <begin position="353"/>
        <end position="386"/>
    </location>
</feature>
<evidence type="ECO:0000313" key="6">
    <source>
        <dbReference type="EMBL" id="KAL3278860.1"/>
    </source>
</evidence>
<dbReference type="GO" id="GO:0008236">
    <property type="term" value="F:serine-type peptidase activity"/>
    <property type="evidence" value="ECO:0007669"/>
    <property type="project" value="UniProtKB-KW"/>
</dbReference>
<evidence type="ECO:0000259" key="5">
    <source>
        <dbReference type="PROSITE" id="PS50240"/>
    </source>
</evidence>
<dbReference type="SUPFAM" id="SSF50494">
    <property type="entry name" value="Trypsin-like serine proteases"/>
    <property type="match status" value="1"/>
</dbReference>
<dbReference type="Proteomes" id="UP001516400">
    <property type="component" value="Unassembled WGS sequence"/>
</dbReference>
<feature type="signal peptide" evidence="4">
    <location>
        <begin position="1"/>
        <end position="17"/>
    </location>
</feature>
<dbReference type="AlphaFoldDB" id="A0ABD2NJZ2"/>
<evidence type="ECO:0000256" key="3">
    <source>
        <dbReference type="SAM" id="MobiDB-lite"/>
    </source>
</evidence>
<gene>
    <name evidence="6" type="ORF">HHI36_016381</name>
</gene>
<dbReference type="EMBL" id="JABFTP020000124">
    <property type="protein sequence ID" value="KAL3278860.1"/>
    <property type="molecule type" value="Genomic_DNA"/>
</dbReference>
<dbReference type="InterPro" id="IPR033116">
    <property type="entry name" value="TRYPSIN_SER"/>
</dbReference>
<keyword evidence="4" id="KW-0732">Signal</keyword>
<protein>
    <recommendedName>
        <fullName evidence="5">Peptidase S1 domain-containing protein</fullName>
    </recommendedName>
</protein>
<dbReference type="GO" id="GO:0006508">
    <property type="term" value="P:proteolysis"/>
    <property type="evidence" value="ECO:0007669"/>
    <property type="project" value="UniProtKB-KW"/>
</dbReference>
<dbReference type="PROSITE" id="PS00135">
    <property type="entry name" value="TRYPSIN_SER"/>
    <property type="match status" value="1"/>
</dbReference>
<feature type="domain" description="Peptidase S1" evidence="5">
    <location>
        <begin position="39"/>
        <end position="275"/>
    </location>
</feature>
<dbReference type="PROSITE" id="PS50240">
    <property type="entry name" value="TRYPSIN_DOM"/>
    <property type="match status" value="1"/>
</dbReference>
<accession>A0ABD2NJZ2</accession>
<dbReference type="InterPro" id="IPR001314">
    <property type="entry name" value="Peptidase_S1A"/>
</dbReference>
<feature type="compositionally biased region" description="Low complexity" evidence="3">
    <location>
        <begin position="293"/>
        <end position="309"/>
    </location>
</feature>
<dbReference type="Gene3D" id="2.40.10.10">
    <property type="entry name" value="Trypsin-like serine proteases"/>
    <property type="match status" value="1"/>
</dbReference>
<dbReference type="FunFam" id="2.40.10.10:FF:000068">
    <property type="entry name" value="transmembrane protease serine 2"/>
    <property type="match status" value="1"/>
</dbReference>
<organism evidence="6 7">
    <name type="scientific">Cryptolaemus montrouzieri</name>
    <dbReference type="NCBI Taxonomy" id="559131"/>
    <lineage>
        <taxon>Eukaryota</taxon>
        <taxon>Metazoa</taxon>
        <taxon>Ecdysozoa</taxon>
        <taxon>Arthropoda</taxon>
        <taxon>Hexapoda</taxon>
        <taxon>Insecta</taxon>
        <taxon>Pterygota</taxon>
        <taxon>Neoptera</taxon>
        <taxon>Endopterygota</taxon>
        <taxon>Coleoptera</taxon>
        <taxon>Polyphaga</taxon>
        <taxon>Cucujiformia</taxon>
        <taxon>Coccinelloidea</taxon>
        <taxon>Coccinellidae</taxon>
        <taxon>Scymninae</taxon>
        <taxon>Scymnini</taxon>
        <taxon>Cryptolaemus</taxon>
    </lineage>
</organism>
<dbReference type="PANTHER" id="PTHR24252">
    <property type="entry name" value="ACROSIN-RELATED"/>
    <property type="match status" value="1"/>
</dbReference>
<evidence type="ECO:0000256" key="1">
    <source>
        <dbReference type="ARBA" id="ARBA00023157"/>
    </source>
</evidence>
<keyword evidence="1" id="KW-1015">Disulfide bond</keyword>
<keyword evidence="7" id="KW-1185">Reference proteome</keyword>
<sequence>MWMKLLLVILCYNFSTTTDTRCGSPIGYQSPSSDREDRIVGGYDMGYYKYPWYVALVRDKIVGCGGSLINAKTVLTAAHCFKSTDKTKLEEYYTIKLGVYNICTSESTQTTFKAEKVKIHELYFKKNPYYDIALVTLTTEASQFVPICLPTRPITKRPKEGLVPGLGVLKYEGATPCTLHESRLLISSDKECKSMLVNVEKNVSHIIKAFCAGYIQGGVDTCQGDSGGPFQIIGTDGKYTLLGVVSFGYKCASPGVLGLYTDVSQYLDWIKKHATGSLPVGDHKTDSTDQSDDTNNSTENVPISQTLPIQRPIPIQQPSIVMRPAPFLQFVPVRPVHGRSPINIFIFNSRNGKASSQANQENTNKTSSKRQPHEKKKRVSKKRGIT</sequence>
<dbReference type="InterPro" id="IPR018114">
    <property type="entry name" value="TRYPSIN_HIS"/>
</dbReference>
<keyword evidence="2" id="KW-0645">Protease</keyword>
<evidence type="ECO:0000313" key="7">
    <source>
        <dbReference type="Proteomes" id="UP001516400"/>
    </source>
</evidence>
<feature type="compositionally biased region" description="Basic residues" evidence="3">
    <location>
        <begin position="367"/>
        <end position="386"/>
    </location>
</feature>
<dbReference type="CDD" id="cd00190">
    <property type="entry name" value="Tryp_SPc"/>
    <property type="match status" value="1"/>
</dbReference>
<feature type="compositionally biased region" description="Polar residues" evidence="3">
    <location>
        <begin position="353"/>
        <end position="366"/>
    </location>
</feature>
<keyword evidence="2" id="KW-0720">Serine protease</keyword>
<proteinExistence type="predicted"/>
<reference evidence="6 7" key="1">
    <citation type="journal article" date="2021" name="BMC Biol.">
        <title>Horizontally acquired antibacterial genes associated with adaptive radiation of ladybird beetles.</title>
        <authorList>
            <person name="Li H.S."/>
            <person name="Tang X.F."/>
            <person name="Huang Y.H."/>
            <person name="Xu Z.Y."/>
            <person name="Chen M.L."/>
            <person name="Du X.Y."/>
            <person name="Qiu B.Y."/>
            <person name="Chen P.T."/>
            <person name="Zhang W."/>
            <person name="Slipinski A."/>
            <person name="Escalona H.E."/>
            <person name="Waterhouse R.M."/>
            <person name="Zwick A."/>
            <person name="Pang H."/>
        </authorList>
    </citation>
    <scope>NUCLEOTIDE SEQUENCE [LARGE SCALE GENOMIC DNA]</scope>
    <source>
        <strain evidence="6">SYSU2018</strain>
    </source>
</reference>
<feature type="chain" id="PRO_5044812878" description="Peptidase S1 domain-containing protein" evidence="4">
    <location>
        <begin position="18"/>
        <end position="386"/>
    </location>
</feature>
<dbReference type="Pfam" id="PF00089">
    <property type="entry name" value="Trypsin"/>
    <property type="match status" value="1"/>
</dbReference>
<dbReference type="SMART" id="SM00020">
    <property type="entry name" value="Tryp_SPc"/>
    <property type="match status" value="1"/>
</dbReference>
<evidence type="ECO:0000256" key="4">
    <source>
        <dbReference type="SAM" id="SignalP"/>
    </source>
</evidence>
<dbReference type="PANTHER" id="PTHR24252:SF7">
    <property type="entry name" value="HYALIN"/>
    <property type="match status" value="1"/>
</dbReference>
<dbReference type="PRINTS" id="PR00722">
    <property type="entry name" value="CHYMOTRYPSIN"/>
</dbReference>
<feature type="region of interest" description="Disordered" evidence="3">
    <location>
        <begin position="278"/>
        <end position="309"/>
    </location>
</feature>
<dbReference type="InterPro" id="IPR001254">
    <property type="entry name" value="Trypsin_dom"/>
</dbReference>
<comment type="caution">
    <text evidence="6">The sequence shown here is derived from an EMBL/GenBank/DDBJ whole genome shotgun (WGS) entry which is preliminary data.</text>
</comment>
<dbReference type="InterPro" id="IPR009003">
    <property type="entry name" value="Peptidase_S1_PA"/>
</dbReference>
<dbReference type="InterPro" id="IPR043504">
    <property type="entry name" value="Peptidase_S1_PA_chymotrypsin"/>
</dbReference>
<dbReference type="PROSITE" id="PS00134">
    <property type="entry name" value="TRYPSIN_HIS"/>
    <property type="match status" value="1"/>
</dbReference>